<reference evidence="10" key="1">
    <citation type="journal article" date="2019" name="Int. J. Syst. Evol. Microbiol.">
        <title>The Global Catalogue of Microorganisms (GCM) 10K type strain sequencing project: providing services to taxonomists for standard genome sequencing and annotation.</title>
        <authorList>
            <consortium name="The Broad Institute Genomics Platform"/>
            <consortium name="The Broad Institute Genome Sequencing Center for Infectious Disease"/>
            <person name="Wu L."/>
            <person name="Ma J."/>
        </authorList>
    </citation>
    <scope>NUCLEOTIDE SEQUENCE [LARGE SCALE GENOMIC DNA]</scope>
    <source>
        <strain evidence="10">CECT 7184</strain>
    </source>
</reference>
<dbReference type="EMBL" id="JBHSOZ010000004">
    <property type="protein sequence ID" value="MFC5713150.1"/>
    <property type="molecule type" value="Genomic_DNA"/>
</dbReference>
<keyword evidence="10" id="KW-1185">Reference proteome</keyword>
<evidence type="ECO:0000259" key="8">
    <source>
        <dbReference type="Pfam" id="PF00590"/>
    </source>
</evidence>
<evidence type="ECO:0000313" key="9">
    <source>
        <dbReference type="EMBL" id="MFC5713150.1"/>
    </source>
</evidence>
<dbReference type="InterPro" id="IPR035996">
    <property type="entry name" value="4pyrrol_Methylase_sf"/>
</dbReference>
<organism evidence="9 10">
    <name type="scientific">Thalassorhabdus alkalitolerans</name>
    <dbReference type="NCBI Taxonomy" id="2282697"/>
    <lineage>
        <taxon>Bacteria</taxon>
        <taxon>Bacillati</taxon>
        <taxon>Bacillota</taxon>
        <taxon>Bacilli</taxon>
        <taxon>Bacillales</taxon>
        <taxon>Bacillaceae</taxon>
        <taxon>Thalassorhabdus</taxon>
    </lineage>
</organism>
<dbReference type="PANTHER" id="PTHR43467:SF2">
    <property type="entry name" value="COBALT-PRECORRIN-2 C(20)-METHYLTRANSFERASE"/>
    <property type="match status" value="1"/>
</dbReference>
<proteinExistence type="inferred from homology"/>
<keyword evidence="4 9" id="KW-0489">Methyltransferase</keyword>
<keyword evidence="3" id="KW-0169">Cobalamin biosynthesis</keyword>
<comment type="caution">
    <text evidence="9">The sequence shown here is derived from an EMBL/GenBank/DDBJ whole genome shotgun (WGS) entry which is preliminary data.</text>
</comment>
<dbReference type="SUPFAM" id="SSF53790">
    <property type="entry name" value="Tetrapyrrole methylase"/>
    <property type="match status" value="1"/>
</dbReference>
<dbReference type="InterPro" id="IPR006364">
    <property type="entry name" value="CobI/CbiL/CobIJ_dom"/>
</dbReference>
<dbReference type="RefSeq" id="WP_385940685.1">
    <property type="nucleotide sequence ID" value="NZ_JBHSOZ010000004.1"/>
</dbReference>
<evidence type="ECO:0000313" key="10">
    <source>
        <dbReference type="Proteomes" id="UP001596142"/>
    </source>
</evidence>
<dbReference type="Proteomes" id="UP001596142">
    <property type="component" value="Unassembled WGS sequence"/>
</dbReference>
<dbReference type="PANTHER" id="PTHR43467">
    <property type="entry name" value="COBALT-PRECORRIN-2 C(20)-METHYLTRANSFERASE"/>
    <property type="match status" value="1"/>
</dbReference>
<gene>
    <name evidence="9" type="primary">cobI</name>
    <name evidence="9" type="ORF">ACFPU1_10170</name>
</gene>
<dbReference type="Gene3D" id="3.40.1010.10">
    <property type="entry name" value="Cobalt-precorrin-4 Transmethylase, Domain 1"/>
    <property type="match status" value="1"/>
</dbReference>
<keyword evidence="6" id="KW-0949">S-adenosyl-L-methionine</keyword>
<feature type="domain" description="Tetrapyrrole methylase" evidence="8">
    <location>
        <begin position="7"/>
        <end position="215"/>
    </location>
</feature>
<dbReference type="InterPro" id="IPR014777">
    <property type="entry name" value="4pyrrole_Mease_sub1"/>
</dbReference>
<dbReference type="PIRSF" id="PIRSF036427">
    <property type="entry name" value="Precrrn-2_mtase"/>
    <property type="match status" value="1"/>
</dbReference>
<name>A0ABW0YP53_9BACI</name>
<dbReference type="GO" id="GO:0032259">
    <property type="term" value="P:methylation"/>
    <property type="evidence" value="ECO:0007669"/>
    <property type="project" value="UniProtKB-KW"/>
</dbReference>
<dbReference type="NCBIfam" id="TIGR01467">
    <property type="entry name" value="cobI_cbiL"/>
    <property type="match status" value="1"/>
</dbReference>
<evidence type="ECO:0000256" key="1">
    <source>
        <dbReference type="ARBA" id="ARBA00004953"/>
    </source>
</evidence>
<evidence type="ECO:0000256" key="2">
    <source>
        <dbReference type="ARBA" id="ARBA00005879"/>
    </source>
</evidence>
<dbReference type="CDD" id="cd11645">
    <property type="entry name" value="Precorrin_2_C20_MT"/>
    <property type="match status" value="1"/>
</dbReference>
<evidence type="ECO:0000256" key="6">
    <source>
        <dbReference type="ARBA" id="ARBA00022691"/>
    </source>
</evidence>
<dbReference type="Pfam" id="PF00590">
    <property type="entry name" value="TP_methylase"/>
    <property type="match status" value="1"/>
</dbReference>
<sequence length="241" mass="27183">MNRLGSVIGVGVGPGDPELLTIKAYRALKEADVIAYPKKRQGAKSYAHQIVEPFLPEETRKLGLVFPMTKDQSILEREWKKITDTIYSEVEAGHKVAFVTEGDPMLYSTFIHLLNTMRAEYPQVTITSIPGISSIHAMASQVMVPLADGDEWTAVIPANDNREKMKEALRKHDGMVFIKVAKVLPMMIEILEEMNLIDQAFVATKVTSSEEYIWKDIRELRTAELEYLTLMMVRKEKVVAG</sequence>
<keyword evidence="5 9" id="KW-0808">Transferase</keyword>
<dbReference type="InterPro" id="IPR000878">
    <property type="entry name" value="4pyrrol_Mease"/>
</dbReference>
<dbReference type="GO" id="GO:0030788">
    <property type="term" value="F:precorrin-2 C20-methyltransferase activity"/>
    <property type="evidence" value="ECO:0007669"/>
    <property type="project" value="UniProtKB-EC"/>
</dbReference>
<dbReference type="InterPro" id="IPR012382">
    <property type="entry name" value="CobI/CbiL"/>
</dbReference>
<evidence type="ECO:0000256" key="4">
    <source>
        <dbReference type="ARBA" id="ARBA00022603"/>
    </source>
</evidence>
<comment type="similarity">
    <text evidence="2 7">Belongs to the precorrin methyltransferase family.</text>
</comment>
<dbReference type="EC" id="2.1.1.130" evidence="9"/>
<dbReference type="InterPro" id="IPR014776">
    <property type="entry name" value="4pyrrole_Mease_sub2"/>
</dbReference>
<dbReference type="Gene3D" id="3.30.950.10">
    <property type="entry name" value="Methyltransferase, Cobalt-precorrin-4 Transmethylase, Domain 2"/>
    <property type="match status" value="1"/>
</dbReference>
<comment type="pathway">
    <text evidence="1">Cofactor biosynthesis; adenosylcobalamin biosynthesis.</text>
</comment>
<evidence type="ECO:0000256" key="5">
    <source>
        <dbReference type="ARBA" id="ARBA00022679"/>
    </source>
</evidence>
<evidence type="ECO:0000256" key="7">
    <source>
        <dbReference type="PIRNR" id="PIRNR036427"/>
    </source>
</evidence>
<evidence type="ECO:0000256" key="3">
    <source>
        <dbReference type="ARBA" id="ARBA00022573"/>
    </source>
</evidence>
<protein>
    <submittedName>
        <fullName evidence="9">Precorrin-2 C(20)-methyltransferase</fullName>
        <ecNumber evidence="9">2.1.1.130</ecNumber>
    </submittedName>
</protein>
<accession>A0ABW0YP53</accession>